<dbReference type="GO" id="GO:0051082">
    <property type="term" value="F:unfolded protein binding"/>
    <property type="evidence" value="ECO:0007669"/>
    <property type="project" value="TreeGrafter"/>
</dbReference>
<protein>
    <recommendedName>
        <fullName evidence="3">SHSP domain-containing protein</fullName>
    </recommendedName>
</protein>
<evidence type="ECO:0000256" key="1">
    <source>
        <dbReference type="PROSITE-ProRule" id="PRU00285"/>
    </source>
</evidence>
<dbReference type="HOGENOM" id="CLU_931474_0_0_1"/>
<evidence type="ECO:0000256" key="2">
    <source>
        <dbReference type="RuleBase" id="RU003616"/>
    </source>
</evidence>
<organism evidence="4">
    <name type="scientific">Capitella teleta</name>
    <name type="common">Polychaete worm</name>
    <dbReference type="NCBI Taxonomy" id="283909"/>
    <lineage>
        <taxon>Eukaryota</taxon>
        <taxon>Metazoa</taxon>
        <taxon>Spiralia</taxon>
        <taxon>Lophotrochozoa</taxon>
        <taxon>Annelida</taxon>
        <taxon>Polychaeta</taxon>
        <taxon>Sedentaria</taxon>
        <taxon>Scolecida</taxon>
        <taxon>Capitellidae</taxon>
        <taxon>Capitella</taxon>
    </lineage>
</organism>
<dbReference type="EnsemblMetazoa" id="CapteT224386">
    <property type="protein sequence ID" value="CapteP224386"/>
    <property type="gene ID" value="CapteG224386"/>
</dbReference>
<sequence>MAVFRKFLSATKNKMKSPKLKIEGVTEGTGGACGISAEEEEEFQQRKQQWQGELDDMSEFLVLKSTEEQKEDGVDKPVDTAYIEDRDGMPVLKAIFDVHHFTPDQVHLSFTDDNHLILEARANDDRDVAVFKKTMLRRMELPKHVDTKMVRCDVSKEGVLTIEMPFHLPPQRRPEGPSVVPITDDGDGRRKIRFTIGMGQEFCSDDIKVDVVDHKLTIEARYDVAIGKYGEMCRERDFKKEFAIPETIEVDSVNHAFSPDGRLFVELTLKPKPPYVCDVTTEDITDDLVQT</sequence>
<dbReference type="InterPro" id="IPR001436">
    <property type="entry name" value="Alpha-crystallin/sHSP_animal"/>
</dbReference>
<dbReference type="OrthoDB" id="10060792at2759"/>
<dbReference type="PANTHER" id="PTHR45640">
    <property type="entry name" value="HEAT SHOCK PROTEIN HSP-12.2-RELATED"/>
    <property type="match status" value="1"/>
</dbReference>
<keyword evidence="6" id="KW-1185">Reference proteome</keyword>
<name>R7USK8_CAPTE</name>
<dbReference type="SUPFAM" id="SSF49764">
    <property type="entry name" value="HSP20-like chaperones"/>
    <property type="match status" value="2"/>
</dbReference>
<dbReference type="Pfam" id="PF00011">
    <property type="entry name" value="HSP20"/>
    <property type="match status" value="2"/>
</dbReference>
<feature type="domain" description="SHSP" evidence="3">
    <location>
        <begin position="73"/>
        <end position="185"/>
    </location>
</feature>
<accession>R7USK8</accession>
<dbReference type="EMBL" id="AMQN01006469">
    <property type="status" value="NOT_ANNOTATED_CDS"/>
    <property type="molecule type" value="Genomic_DNA"/>
</dbReference>
<comment type="similarity">
    <text evidence="1 2">Belongs to the small heat shock protein (HSP20) family.</text>
</comment>
<dbReference type="PROSITE" id="PS01031">
    <property type="entry name" value="SHSP"/>
    <property type="match status" value="1"/>
</dbReference>
<reference evidence="5" key="3">
    <citation type="submission" date="2015-06" db="UniProtKB">
        <authorList>
            <consortium name="EnsemblMetazoa"/>
        </authorList>
    </citation>
    <scope>IDENTIFICATION</scope>
</reference>
<evidence type="ECO:0000313" key="5">
    <source>
        <dbReference type="EnsemblMetazoa" id="CapteP224386"/>
    </source>
</evidence>
<dbReference type="STRING" id="283909.R7USK8"/>
<dbReference type="EMBL" id="KB298452">
    <property type="protein sequence ID" value="ELU09185.1"/>
    <property type="molecule type" value="Genomic_DNA"/>
</dbReference>
<dbReference type="OMA" id="CNDDSRE"/>
<dbReference type="GO" id="GO:0009408">
    <property type="term" value="P:response to heat"/>
    <property type="evidence" value="ECO:0007669"/>
    <property type="project" value="TreeGrafter"/>
</dbReference>
<dbReference type="Proteomes" id="UP000014760">
    <property type="component" value="Unassembled WGS sequence"/>
</dbReference>
<gene>
    <name evidence="4" type="ORF">CAPTEDRAFT_224386</name>
</gene>
<dbReference type="GO" id="GO:0042026">
    <property type="term" value="P:protein refolding"/>
    <property type="evidence" value="ECO:0007669"/>
    <property type="project" value="TreeGrafter"/>
</dbReference>
<dbReference type="PANTHER" id="PTHR45640:SF26">
    <property type="entry name" value="RE23625P"/>
    <property type="match status" value="1"/>
</dbReference>
<evidence type="ECO:0000313" key="6">
    <source>
        <dbReference type="Proteomes" id="UP000014760"/>
    </source>
</evidence>
<dbReference type="InterPro" id="IPR008978">
    <property type="entry name" value="HSP20-like_chaperone"/>
</dbReference>
<evidence type="ECO:0000313" key="4">
    <source>
        <dbReference type="EMBL" id="ELU09185.1"/>
    </source>
</evidence>
<reference evidence="4 6" key="2">
    <citation type="journal article" date="2013" name="Nature">
        <title>Insights into bilaterian evolution from three spiralian genomes.</title>
        <authorList>
            <person name="Simakov O."/>
            <person name="Marletaz F."/>
            <person name="Cho S.J."/>
            <person name="Edsinger-Gonzales E."/>
            <person name="Havlak P."/>
            <person name="Hellsten U."/>
            <person name="Kuo D.H."/>
            <person name="Larsson T."/>
            <person name="Lv J."/>
            <person name="Arendt D."/>
            <person name="Savage R."/>
            <person name="Osoegawa K."/>
            <person name="de Jong P."/>
            <person name="Grimwood J."/>
            <person name="Chapman J.A."/>
            <person name="Shapiro H."/>
            <person name="Aerts A."/>
            <person name="Otillar R.P."/>
            <person name="Terry A.Y."/>
            <person name="Boore J.L."/>
            <person name="Grigoriev I.V."/>
            <person name="Lindberg D.R."/>
            <person name="Seaver E.C."/>
            <person name="Weisblat D.A."/>
            <person name="Putnam N.H."/>
            <person name="Rokhsar D.S."/>
        </authorList>
    </citation>
    <scope>NUCLEOTIDE SEQUENCE</scope>
    <source>
        <strain evidence="4 6">I ESC-2004</strain>
    </source>
</reference>
<evidence type="ECO:0000259" key="3">
    <source>
        <dbReference type="PROSITE" id="PS01031"/>
    </source>
</evidence>
<reference evidence="6" key="1">
    <citation type="submission" date="2012-12" db="EMBL/GenBank/DDBJ databases">
        <authorList>
            <person name="Hellsten U."/>
            <person name="Grimwood J."/>
            <person name="Chapman J.A."/>
            <person name="Shapiro H."/>
            <person name="Aerts A."/>
            <person name="Otillar R.P."/>
            <person name="Terry A.Y."/>
            <person name="Boore J.L."/>
            <person name="Simakov O."/>
            <person name="Marletaz F."/>
            <person name="Cho S.-J."/>
            <person name="Edsinger-Gonzales E."/>
            <person name="Havlak P."/>
            <person name="Kuo D.-H."/>
            <person name="Larsson T."/>
            <person name="Lv J."/>
            <person name="Arendt D."/>
            <person name="Savage R."/>
            <person name="Osoegawa K."/>
            <person name="de Jong P."/>
            <person name="Lindberg D.R."/>
            <person name="Seaver E.C."/>
            <person name="Weisblat D.A."/>
            <person name="Putnam N.H."/>
            <person name="Grigoriev I.V."/>
            <person name="Rokhsar D.S."/>
        </authorList>
    </citation>
    <scope>NUCLEOTIDE SEQUENCE</scope>
    <source>
        <strain evidence="6">I ESC-2004</strain>
    </source>
</reference>
<dbReference type="AlphaFoldDB" id="R7USK8"/>
<dbReference type="GO" id="GO:0005737">
    <property type="term" value="C:cytoplasm"/>
    <property type="evidence" value="ECO:0007669"/>
    <property type="project" value="TreeGrafter"/>
</dbReference>
<dbReference type="InterPro" id="IPR002068">
    <property type="entry name" value="A-crystallin/Hsp20_dom"/>
</dbReference>
<dbReference type="Gene3D" id="2.60.40.790">
    <property type="match status" value="2"/>
</dbReference>
<dbReference type="CDD" id="cd06526">
    <property type="entry name" value="metazoan_ACD"/>
    <property type="match status" value="1"/>
</dbReference>
<proteinExistence type="inferred from homology"/>
<dbReference type="GO" id="GO:0005634">
    <property type="term" value="C:nucleus"/>
    <property type="evidence" value="ECO:0007669"/>
    <property type="project" value="TreeGrafter"/>
</dbReference>